<dbReference type="CDD" id="cd00239">
    <property type="entry name" value="PapG_CBD"/>
    <property type="match status" value="1"/>
</dbReference>
<dbReference type="GO" id="GO:0030246">
    <property type="term" value="F:carbohydrate binding"/>
    <property type="evidence" value="ECO:0007669"/>
    <property type="project" value="InterPro"/>
</dbReference>
<reference evidence="4 5" key="1">
    <citation type="journal article" date="2006" name="Mol. Microbiol.">
        <title>Role of pathogenicity island-associated integrases in the genome plasticity of uropathogenic Escherichia coli strain 536.</title>
        <authorList>
            <person name="Hochhut B."/>
            <person name="Wilde C."/>
            <person name="Balling G."/>
            <person name="Middendorf B."/>
            <person name="Dobrindt U."/>
            <person name="Brzuszkiewicz E."/>
            <person name="Gottschalk G."/>
            <person name="Carniel E."/>
            <person name="Hacker J."/>
        </authorList>
    </citation>
    <scope>NUCLEOTIDE SEQUENCE [LARGE SCALE GENOMIC DNA]</scope>
    <source>
        <strain evidence="5">536 / UPEC</strain>
    </source>
</reference>
<dbReference type="Gene3D" id="2.60.40.1370">
    <property type="entry name" value="Bacterial adhesin receptor binding domain"/>
    <property type="match status" value="1"/>
</dbReference>
<evidence type="ECO:0000256" key="1">
    <source>
        <dbReference type="SAM" id="SignalP"/>
    </source>
</evidence>
<dbReference type="KEGG" id="ecp:ECP_4533"/>
<protein>
    <submittedName>
        <fullName evidence="4">PapG</fullName>
    </submittedName>
</protein>
<dbReference type="Proteomes" id="UP000009182">
    <property type="component" value="Chromosome"/>
</dbReference>
<dbReference type="RefSeq" id="WP_000758672.1">
    <property type="nucleotide sequence ID" value="NC_008253.1"/>
</dbReference>
<dbReference type="InterPro" id="IPR008966">
    <property type="entry name" value="Adhesion_dom_sf"/>
</dbReference>
<dbReference type="Pfam" id="PF03628">
    <property type="entry name" value="PapG_C"/>
    <property type="match status" value="1"/>
</dbReference>
<organism evidence="4 5">
    <name type="scientific">Escherichia coli O6:K15:H31 (strain 536 / UPEC)</name>
    <dbReference type="NCBI Taxonomy" id="362663"/>
    <lineage>
        <taxon>Bacteria</taxon>
        <taxon>Pseudomonadati</taxon>
        <taxon>Pseudomonadota</taxon>
        <taxon>Gammaproteobacteria</taxon>
        <taxon>Enterobacterales</taxon>
        <taxon>Enterobacteriaceae</taxon>
        <taxon>Escherichia</taxon>
    </lineage>
</organism>
<proteinExistence type="predicted"/>
<gene>
    <name evidence="4" type="ordered locus">ECP_4533</name>
</gene>
<feature type="signal peptide" evidence="1">
    <location>
        <begin position="1"/>
        <end position="21"/>
    </location>
</feature>
<evidence type="ECO:0000313" key="5">
    <source>
        <dbReference type="Proteomes" id="UP000009182"/>
    </source>
</evidence>
<dbReference type="InterPro" id="IPR038420">
    <property type="entry name" value="PapG_carbohydrate-bd_sf"/>
</dbReference>
<dbReference type="PROSITE" id="PS51257">
    <property type="entry name" value="PROKAR_LIPOPROTEIN"/>
    <property type="match status" value="1"/>
</dbReference>
<sequence>MKKWFPAFLFLSLSGCNDALAANQSTIFYSFNDNIYHPQLSVKVTDIVQFIVDINSASSTATLSYVACNGFTWTHGLYWSEYFAWLVVPKHVSYNGYNIYLELQSKGGFSLDAEDNDNYYLTKGFAWDEVNSSGRVCFDIGEKRSLAWSFGGVTLNARLPVDLPKGDYTFPVKFLRGIQRNNYDYIGGRYKIPSSLMKTFPFNGTLNFSIKNTGGCRPSAQSLEINHGDLSINSANNHYAAQTLSVSCDVPTNIRFFLLSNTTPAYSHGQQFSVGLGHGWDSIVSINGVDTGETTMRWYRAGTQNLTIGSRLYGESSKIQPGVLSGSATLLMILP</sequence>
<dbReference type="AlphaFoldDB" id="A0A454AB92"/>
<dbReference type="InterPro" id="IPR036937">
    <property type="entry name" value="Adhesion_dom_fimbrial_sf"/>
</dbReference>
<evidence type="ECO:0000259" key="2">
    <source>
        <dbReference type="Pfam" id="PF03627"/>
    </source>
</evidence>
<dbReference type="Gene3D" id="2.60.40.1090">
    <property type="entry name" value="Fimbrial-type adhesion domain"/>
    <property type="match status" value="1"/>
</dbReference>
<accession>A0A454AB92</accession>
<dbReference type="GO" id="GO:0007155">
    <property type="term" value="P:cell adhesion"/>
    <property type="evidence" value="ECO:0007669"/>
    <property type="project" value="InterPro"/>
</dbReference>
<dbReference type="SUPFAM" id="SSF49401">
    <property type="entry name" value="Bacterial adhesins"/>
    <property type="match status" value="1"/>
</dbReference>
<evidence type="ECO:0000259" key="3">
    <source>
        <dbReference type="Pfam" id="PF03628"/>
    </source>
</evidence>
<feature type="chain" id="PRO_5019468361" evidence="1">
    <location>
        <begin position="22"/>
        <end position="335"/>
    </location>
</feature>
<feature type="domain" description="PapG carbohydrate-binding" evidence="2">
    <location>
        <begin position="1"/>
        <end position="225"/>
    </location>
</feature>
<dbReference type="InterPro" id="IPR005310">
    <property type="entry name" value="PapG_carb-bd_N"/>
</dbReference>
<dbReference type="Pfam" id="PF03627">
    <property type="entry name" value="PapG_N"/>
    <property type="match status" value="1"/>
</dbReference>
<dbReference type="GO" id="GO:0009289">
    <property type="term" value="C:pilus"/>
    <property type="evidence" value="ECO:0007669"/>
    <property type="project" value="InterPro"/>
</dbReference>
<keyword evidence="1" id="KW-0732">Signal</keyword>
<dbReference type="EMBL" id="CP000247">
    <property type="protein sequence ID" value="ABG72469.1"/>
    <property type="molecule type" value="Genomic_DNA"/>
</dbReference>
<evidence type="ECO:0000313" key="4">
    <source>
        <dbReference type="EMBL" id="ABG72469.1"/>
    </source>
</evidence>
<name>A0A454AB92_ECOL5</name>
<feature type="domain" description="PapG chaperone-binding" evidence="3">
    <location>
        <begin position="227"/>
        <end position="335"/>
    </location>
</feature>
<dbReference type="InterPro" id="IPR005309">
    <property type="entry name" value="PapG_chaper-bd_C"/>
</dbReference>